<dbReference type="SUPFAM" id="SSF158911">
    <property type="entry name" value="NEAT domain-like"/>
    <property type="match status" value="1"/>
</dbReference>
<dbReference type="OrthoDB" id="2237216at2"/>
<evidence type="ECO:0000259" key="3">
    <source>
        <dbReference type="Pfam" id="PF11545"/>
    </source>
</evidence>
<dbReference type="InterPro" id="IPR020985">
    <property type="entry name" value="Cell_surface_Shp_haem-bd"/>
</dbReference>
<reference evidence="4 5" key="1">
    <citation type="submission" date="2016-10" db="EMBL/GenBank/DDBJ databases">
        <authorList>
            <person name="de Groot N.N."/>
        </authorList>
    </citation>
    <scope>NUCLEOTIDE SEQUENCE [LARGE SCALE GENOMIC DNA]</scope>
    <source>
        <strain evidence="4 5">Calf135</strain>
    </source>
</reference>
<dbReference type="Gene3D" id="2.60.40.1850">
    <property type="match status" value="1"/>
</dbReference>
<dbReference type="Pfam" id="PF11545">
    <property type="entry name" value="HemeBinding_Shp"/>
    <property type="match status" value="1"/>
</dbReference>
<evidence type="ECO:0000256" key="2">
    <source>
        <dbReference type="SAM" id="Phobius"/>
    </source>
</evidence>
<evidence type="ECO:0000256" key="1">
    <source>
        <dbReference type="SAM" id="MobiDB-lite"/>
    </source>
</evidence>
<evidence type="ECO:0000313" key="5">
    <source>
        <dbReference type="Proteomes" id="UP000199512"/>
    </source>
</evidence>
<name>A0A1H8IUZ0_9FIRM</name>
<feature type="region of interest" description="Disordered" evidence="1">
    <location>
        <begin position="182"/>
        <end position="267"/>
    </location>
</feature>
<feature type="compositionally biased region" description="Basic and acidic residues" evidence="1">
    <location>
        <begin position="213"/>
        <end position="232"/>
    </location>
</feature>
<feature type="compositionally biased region" description="Basic residues" evidence="1">
    <location>
        <begin position="234"/>
        <end position="246"/>
    </location>
</feature>
<dbReference type="STRING" id="215200.SAMN05216454_10931"/>
<dbReference type="EMBL" id="FODF01000009">
    <property type="protein sequence ID" value="SEN71826.1"/>
    <property type="molecule type" value="Genomic_DNA"/>
</dbReference>
<sequence length="345" mass="38714">MIKNISNPIYYSFKKYIGIICIVFIFLFVFFKQDVNAGELYTAEAVGHYENPVNGEIEDPGNNSGIGEGMVSNTVYGLALVEKDDDGKLFATIRLRRRNHIKDVRMWVQTKGTSGFSEVPVEETKSSGDTGDFRFEIPSTDSVIKSSFFVNQMGRAVIFFITLDNMEEGNTDFKALVSTSASNNNVQSSNSNTEGSSEKNQGEENKSQSSKNSVEKKSEKNKGSKLETENKNKALNKKKEGKKNVLKSKDKDSTISDKESDDKKIEQSELGYDHGLLTNSDFNDNIKKEKEKSRPLGPLSLGIIVFLIVVSAIIFTIFILGAIFVWILYEKTKKENLQIESRFYD</sequence>
<dbReference type="RefSeq" id="WP_091975733.1">
    <property type="nucleotide sequence ID" value="NZ_CAUWDX010000011.1"/>
</dbReference>
<gene>
    <name evidence="4" type="ORF">SAMN05216454_10931</name>
</gene>
<protein>
    <submittedName>
        <fullName evidence="4">Cell surface heme-binding protein Shp</fullName>
    </submittedName>
</protein>
<feature type="transmembrane region" description="Helical" evidence="2">
    <location>
        <begin position="12"/>
        <end position="31"/>
    </location>
</feature>
<feature type="compositionally biased region" description="Basic and acidic residues" evidence="1">
    <location>
        <begin position="247"/>
        <end position="267"/>
    </location>
</feature>
<dbReference type="Proteomes" id="UP000199512">
    <property type="component" value="Unassembled WGS sequence"/>
</dbReference>
<keyword evidence="2" id="KW-1133">Transmembrane helix</keyword>
<feature type="compositionally biased region" description="Basic and acidic residues" evidence="1">
    <location>
        <begin position="196"/>
        <end position="206"/>
    </location>
</feature>
<feature type="transmembrane region" description="Helical" evidence="2">
    <location>
        <begin position="299"/>
        <end position="329"/>
    </location>
</feature>
<feature type="domain" description="Cell surface protein Shp haem-binding" evidence="3">
    <location>
        <begin position="38"/>
        <end position="177"/>
    </location>
</feature>
<keyword evidence="2" id="KW-0812">Transmembrane</keyword>
<keyword evidence="5" id="KW-1185">Reference proteome</keyword>
<organism evidence="4 5">
    <name type="scientific">Peptostreptococcus russellii</name>
    <dbReference type="NCBI Taxonomy" id="215200"/>
    <lineage>
        <taxon>Bacteria</taxon>
        <taxon>Bacillati</taxon>
        <taxon>Bacillota</taxon>
        <taxon>Clostridia</taxon>
        <taxon>Peptostreptococcales</taxon>
        <taxon>Peptostreptococcaceae</taxon>
        <taxon>Peptostreptococcus</taxon>
    </lineage>
</organism>
<keyword evidence="2" id="KW-0472">Membrane</keyword>
<proteinExistence type="predicted"/>
<accession>A0A1H8IUZ0</accession>
<dbReference type="GO" id="GO:0020037">
    <property type="term" value="F:heme binding"/>
    <property type="evidence" value="ECO:0007669"/>
    <property type="project" value="InterPro"/>
</dbReference>
<evidence type="ECO:0000313" key="4">
    <source>
        <dbReference type="EMBL" id="SEN71826.1"/>
    </source>
</evidence>
<feature type="compositionally biased region" description="Low complexity" evidence="1">
    <location>
        <begin position="182"/>
        <end position="192"/>
    </location>
</feature>
<dbReference type="InterPro" id="IPR037250">
    <property type="entry name" value="NEAT_dom_sf"/>
</dbReference>
<dbReference type="AlphaFoldDB" id="A0A1H8IUZ0"/>